<dbReference type="EMBL" id="MNYI01000164">
    <property type="protein sequence ID" value="OIP39006.1"/>
    <property type="molecule type" value="Genomic_DNA"/>
</dbReference>
<accession>A0A1J5E6R5</accession>
<evidence type="ECO:0000259" key="1">
    <source>
        <dbReference type="Pfam" id="PF01850"/>
    </source>
</evidence>
<gene>
    <name evidence="2" type="ORF">AUJ95_06085</name>
</gene>
<dbReference type="STRING" id="1817895.AUJ95_06085"/>
<reference evidence="2 3" key="1">
    <citation type="journal article" date="2016" name="Environ. Microbiol.">
        <title>Genomic resolution of a cold subsurface aquifer community provides metabolic insights for novel microbes adapted to high CO concentrations.</title>
        <authorList>
            <person name="Probst A.J."/>
            <person name="Castelle C.J."/>
            <person name="Singh A."/>
            <person name="Brown C.T."/>
            <person name="Anantharaman K."/>
            <person name="Sharon I."/>
            <person name="Hug L.A."/>
            <person name="Burstein D."/>
            <person name="Emerson J.B."/>
            <person name="Thomas B.C."/>
            <person name="Banfield J.F."/>
        </authorList>
    </citation>
    <scope>NUCLEOTIDE SEQUENCE [LARGE SCALE GENOMIC DNA]</scope>
    <source>
        <strain evidence="2">CG2_30_40_21</strain>
    </source>
</reference>
<dbReference type="InterPro" id="IPR041705">
    <property type="entry name" value="PIN_Sll0205"/>
</dbReference>
<sequence length="129" mass="15171">MRLLLDTHTFLWFIDGNLKLSSYGRQLIEEPANERFLSVASLWEMSIKNSLGRLKIPLPFTKLVTEQVYGNAIKLLHIAPKHLDVLRTLHFYHKDPFDRLIIAQSLSEDISILSREKAFDDYAIRRFWN</sequence>
<dbReference type="Pfam" id="PF01850">
    <property type="entry name" value="PIN"/>
    <property type="match status" value="1"/>
</dbReference>
<dbReference type="InterPro" id="IPR029060">
    <property type="entry name" value="PIN-like_dom_sf"/>
</dbReference>
<evidence type="ECO:0000313" key="3">
    <source>
        <dbReference type="Proteomes" id="UP000183085"/>
    </source>
</evidence>
<feature type="domain" description="PIN" evidence="1">
    <location>
        <begin position="4"/>
        <end position="123"/>
    </location>
</feature>
<organism evidence="2 3">
    <name type="scientific">Candidatus Desantisbacteria bacterium CG2_30_40_21</name>
    <dbReference type="NCBI Taxonomy" id="1817895"/>
    <lineage>
        <taxon>Bacteria</taxon>
        <taxon>Candidatus Desantisiibacteriota</taxon>
    </lineage>
</organism>
<comment type="caution">
    <text evidence="2">The sequence shown here is derived from an EMBL/GenBank/DDBJ whole genome shotgun (WGS) entry which is preliminary data.</text>
</comment>
<dbReference type="PANTHER" id="PTHR36173">
    <property type="entry name" value="RIBONUCLEASE VAPC16-RELATED"/>
    <property type="match status" value="1"/>
</dbReference>
<dbReference type="AlphaFoldDB" id="A0A1J5E6R5"/>
<dbReference type="InterPro" id="IPR052919">
    <property type="entry name" value="TA_system_RNase"/>
</dbReference>
<dbReference type="Proteomes" id="UP000183085">
    <property type="component" value="Unassembled WGS sequence"/>
</dbReference>
<evidence type="ECO:0000313" key="2">
    <source>
        <dbReference type="EMBL" id="OIP39006.1"/>
    </source>
</evidence>
<dbReference type="SUPFAM" id="SSF88723">
    <property type="entry name" value="PIN domain-like"/>
    <property type="match status" value="1"/>
</dbReference>
<protein>
    <submittedName>
        <fullName evidence="2">Twitching motility protein PilT</fullName>
    </submittedName>
</protein>
<dbReference type="PANTHER" id="PTHR36173:SF2">
    <property type="entry name" value="RIBONUCLEASE VAPC16"/>
    <property type="match status" value="1"/>
</dbReference>
<name>A0A1J5E6R5_9BACT</name>
<dbReference type="CDD" id="cd09872">
    <property type="entry name" value="PIN_Sll0205-like"/>
    <property type="match status" value="1"/>
</dbReference>
<proteinExistence type="predicted"/>
<dbReference type="InterPro" id="IPR002716">
    <property type="entry name" value="PIN_dom"/>
</dbReference>